<dbReference type="EMBL" id="CAMXCT010000704">
    <property type="protein sequence ID" value="CAI3982327.1"/>
    <property type="molecule type" value="Genomic_DNA"/>
</dbReference>
<reference evidence="2" key="2">
    <citation type="submission" date="2024-04" db="EMBL/GenBank/DDBJ databases">
        <authorList>
            <person name="Chen Y."/>
            <person name="Shah S."/>
            <person name="Dougan E. K."/>
            <person name="Thang M."/>
            <person name="Chan C."/>
        </authorList>
    </citation>
    <scope>NUCLEOTIDE SEQUENCE [LARGE SCALE GENOMIC DNA]</scope>
</reference>
<sequence>MREVLVQLINSWVVVRNKISTLRQHKLAISSSCISSARSLNELWLKGNPIERLHLQAMPGFEDFLERRKQRLDARIGSNVVGRVDLSVCGLD</sequence>
<organism evidence="1">
    <name type="scientific">Cladocopium goreaui</name>
    <dbReference type="NCBI Taxonomy" id="2562237"/>
    <lineage>
        <taxon>Eukaryota</taxon>
        <taxon>Sar</taxon>
        <taxon>Alveolata</taxon>
        <taxon>Dinophyceae</taxon>
        <taxon>Suessiales</taxon>
        <taxon>Symbiodiniaceae</taxon>
        <taxon>Cladocopium</taxon>
    </lineage>
</organism>
<keyword evidence="3" id="KW-1185">Reference proteome</keyword>
<dbReference type="EMBL" id="CAMXCT020000704">
    <property type="protein sequence ID" value="CAL1135702.1"/>
    <property type="molecule type" value="Genomic_DNA"/>
</dbReference>
<accession>A0A9P1FQ42</accession>
<comment type="caution">
    <text evidence="1">The sequence shown here is derived from an EMBL/GenBank/DDBJ whole genome shotgun (WGS) entry which is preliminary data.</text>
</comment>
<dbReference type="Proteomes" id="UP001152797">
    <property type="component" value="Unassembled WGS sequence"/>
</dbReference>
<proteinExistence type="predicted"/>
<evidence type="ECO:0000313" key="3">
    <source>
        <dbReference type="Proteomes" id="UP001152797"/>
    </source>
</evidence>
<dbReference type="OrthoDB" id="436422at2759"/>
<reference evidence="1" key="1">
    <citation type="submission" date="2022-10" db="EMBL/GenBank/DDBJ databases">
        <authorList>
            <person name="Chen Y."/>
            <person name="Dougan E. K."/>
            <person name="Chan C."/>
            <person name="Rhodes N."/>
            <person name="Thang M."/>
        </authorList>
    </citation>
    <scope>NUCLEOTIDE SEQUENCE</scope>
</reference>
<name>A0A9P1FQ42_9DINO</name>
<dbReference type="EMBL" id="CAMXCT030000704">
    <property type="protein sequence ID" value="CAL4769639.1"/>
    <property type="molecule type" value="Genomic_DNA"/>
</dbReference>
<gene>
    <name evidence="1" type="ORF">C1SCF055_LOCUS10033</name>
</gene>
<dbReference type="AlphaFoldDB" id="A0A9P1FQ42"/>
<evidence type="ECO:0000313" key="2">
    <source>
        <dbReference type="EMBL" id="CAL1135702.1"/>
    </source>
</evidence>
<evidence type="ECO:0000313" key="1">
    <source>
        <dbReference type="EMBL" id="CAI3982327.1"/>
    </source>
</evidence>
<protein>
    <submittedName>
        <fullName evidence="1">Uncharacterized protein</fullName>
    </submittedName>
</protein>